<sequence>MLRFILKYCKSLTESLSKSI</sequence>
<reference evidence="1" key="2">
    <citation type="journal article" date="2015" name="Data Brief">
        <title>Shoot transcriptome of the giant reed, Arundo donax.</title>
        <authorList>
            <person name="Barrero R.A."/>
            <person name="Guerrero F.D."/>
            <person name="Moolhuijzen P."/>
            <person name="Goolsby J.A."/>
            <person name="Tidwell J."/>
            <person name="Bellgard S.E."/>
            <person name="Bellgard M.I."/>
        </authorList>
    </citation>
    <scope>NUCLEOTIDE SEQUENCE</scope>
    <source>
        <tissue evidence="1">Shoot tissue taken approximately 20 cm above the soil surface</tissue>
    </source>
</reference>
<name>A0A0A9C7J4_ARUDO</name>
<protein>
    <submittedName>
        <fullName evidence="1">Uncharacterized protein</fullName>
    </submittedName>
</protein>
<evidence type="ECO:0000313" key="1">
    <source>
        <dbReference type="EMBL" id="JAD71521.1"/>
    </source>
</evidence>
<dbReference type="AlphaFoldDB" id="A0A0A9C7J4"/>
<reference evidence="1" key="1">
    <citation type="submission" date="2014-09" db="EMBL/GenBank/DDBJ databases">
        <authorList>
            <person name="Magalhaes I.L.F."/>
            <person name="Oliveira U."/>
            <person name="Santos F.R."/>
            <person name="Vidigal T.H.D.A."/>
            <person name="Brescovit A.D."/>
            <person name="Santos A.J."/>
        </authorList>
    </citation>
    <scope>NUCLEOTIDE SEQUENCE</scope>
    <source>
        <tissue evidence="1">Shoot tissue taken approximately 20 cm above the soil surface</tissue>
    </source>
</reference>
<organism evidence="1">
    <name type="scientific">Arundo donax</name>
    <name type="common">Giant reed</name>
    <name type="synonym">Donax arundinaceus</name>
    <dbReference type="NCBI Taxonomy" id="35708"/>
    <lineage>
        <taxon>Eukaryota</taxon>
        <taxon>Viridiplantae</taxon>
        <taxon>Streptophyta</taxon>
        <taxon>Embryophyta</taxon>
        <taxon>Tracheophyta</taxon>
        <taxon>Spermatophyta</taxon>
        <taxon>Magnoliopsida</taxon>
        <taxon>Liliopsida</taxon>
        <taxon>Poales</taxon>
        <taxon>Poaceae</taxon>
        <taxon>PACMAD clade</taxon>
        <taxon>Arundinoideae</taxon>
        <taxon>Arundineae</taxon>
        <taxon>Arundo</taxon>
    </lineage>
</organism>
<accession>A0A0A9C7J4</accession>
<dbReference type="EMBL" id="GBRH01226374">
    <property type="protein sequence ID" value="JAD71521.1"/>
    <property type="molecule type" value="Transcribed_RNA"/>
</dbReference>
<proteinExistence type="predicted"/>